<dbReference type="EMBL" id="QRPK01000013">
    <property type="protein sequence ID" value="RHM13263.1"/>
    <property type="molecule type" value="Genomic_DNA"/>
</dbReference>
<evidence type="ECO:0000313" key="1">
    <source>
        <dbReference type="EMBL" id="MBS4884631.1"/>
    </source>
</evidence>
<proteinExistence type="predicted"/>
<evidence type="ECO:0000313" key="3">
    <source>
        <dbReference type="Proteomes" id="UP000284868"/>
    </source>
</evidence>
<dbReference type="RefSeq" id="WP_118365423.1">
    <property type="nucleotide sequence ID" value="NZ_CAUWIX010000019.1"/>
</dbReference>
<reference evidence="2 3" key="1">
    <citation type="submission" date="2018-08" db="EMBL/GenBank/DDBJ databases">
        <title>A genome reference for cultivated species of the human gut microbiota.</title>
        <authorList>
            <person name="Zou Y."/>
            <person name="Xue W."/>
            <person name="Luo G."/>
        </authorList>
    </citation>
    <scope>NUCLEOTIDE SEQUENCE [LARGE SCALE GENOMIC DNA]</scope>
    <source>
        <strain evidence="2 3">AF35-6BH</strain>
    </source>
</reference>
<name>A0A415PKM4_9FIRM</name>
<gene>
    <name evidence="2" type="ORF">DWZ83_03985</name>
    <name evidence="1" type="ORF">KHZ85_07685</name>
</gene>
<organism evidence="2 3">
    <name type="scientific">Amedibacillus dolichus</name>
    <dbReference type="NCBI Taxonomy" id="31971"/>
    <lineage>
        <taxon>Bacteria</taxon>
        <taxon>Bacillati</taxon>
        <taxon>Bacillota</taxon>
        <taxon>Erysipelotrichia</taxon>
        <taxon>Erysipelotrichales</taxon>
        <taxon>Erysipelotrichaceae</taxon>
        <taxon>Amedibacillus</taxon>
    </lineage>
</organism>
<reference evidence="1" key="2">
    <citation type="submission" date="2021-02" db="EMBL/GenBank/DDBJ databases">
        <title>Infant gut strain persistence is associated with maternal origin, phylogeny, and functional potential including surface adhesion and iron acquisition.</title>
        <authorList>
            <person name="Lou Y.C."/>
        </authorList>
    </citation>
    <scope>NUCLEOTIDE SEQUENCE</scope>
    <source>
        <strain evidence="1">L3_108_103G1_dasL3_108_103G1_concoct_2</strain>
    </source>
</reference>
<sequence length="97" mass="10961">MLILVIILIVTAIYFLYLKYRVVVTGEKCKDKVIGLASQNAGYVIGGVAVKKNAYILKIGHKKYQTAYGCIFSSLEKRNIGKEMLFFKNEGYGREVF</sequence>
<dbReference type="Proteomes" id="UP000753219">
    <property type="component" value="Unassembled WGS sequence"/>
</dbReference>
<dbReference type="EMBL" id="JAGZMZ010000020">
    <property type="protein sequence ID" value="MBS4884631.1"/>
    <property type="molecule type" value="Genomic_DNA"/>
</dbReference>
<accession>A0A415PKM4</accession>
<dbReference type="OrthoDB" id="1957280at2"/>
<keyword evidence="3" id="KW-1185">Reference proteome</keyword>
<evidence type="ECO:0000313" key="2">
    <source>
        <dbReference type="EMBL" id="RHM13263.1"/>
    </source>
</evidence>
<protein>
    <submittedName>
        <fullName evidence="2">Uncharacterized protein</fullName>
    </submittedName>
</protein>
<dbReference type="AlphaFoldDB" id="A0A415PKM4"/>
<comment type="caution">
    <text evidence="2">The sequence shown here is derived from an EMBL/GenBank/DDBJ whole genome shotgun (WGS) entry which is preliminary data.</text>
</comment>
<dbReference type="Proteomes" id="UP000284868">
    <property type="component" value="Unassembled WGS sequence"/>
</dbReference>